<feature type="transmembrane region" description="Helical" evidence="12">
    <location>
        <begin position="626"/>
        <end position="644"/>
    </location>
</feature>
<dbReference type="Proteomes" id="UP001530315">
    <property type="component" value="Unassembled WGS sequence"/>
</dbReference>
<dbReference type="InterPro" id="IPR002610">
    <property type="entry name" value="Peptidase_S54_rhomboid-like"/>
</dbReference>
<evidence type="ECO:0000256" key="3">
    <source>
        <dbReference type="ARBA" id="ARBA00009045"/>
    </source>
</evidence>
<evidence type="ECO:0000313" key="14">
    <source>
        <dbReference type="Proteomes" id="UP001530315"/>
    </source>
</evidence>
<comment type="similarity">
    <text evidence="3">Belongs to the peptidase S54 family.</text>
</comment>
<evidence type="ECO:0000256" key="10">
    <source>
        <dbReference type="ARBA" id="ARBA00023136"/>
    </source>
</evidence>
<dbReference type="GO" id="GO:0008236">
    <property type="term" value="F:serine-type peptidase activity"/>
    <property type="evidence" value="ECO:0007669"/>
    <property type="project" value="UniProtKB-KW"/>
</dbReference>
<proteinExistence type="inferred from homology"/>
<name>A0ABD3MGB3_9STRA</name>
<dbReference type="AlphaFoldDB" id="A0ABD3MGB3"/>
<dbReference type="InterPro" id="IPR035952">
    <property type="entry name" value="Rhomboid-like_sf"/>
</dbReference>
<keyword evidence="6 12" id="KW-0812">Transmembrane</keyword>
<dbReference type="SUPFAM" id="SSF144091">
    <property type="entry name" value="Rhomboid-like"/>
    <property type="match status" value="1"/>
</dbReference>
<accession>A0ABD3MGB3</accession>
<dbReference type="PANTHER" id="PTHR22936:SF69">
    <property type="entry name" value="RHOMBOID-LIKE PROTEIN"/>
    <property type="match status" value="1"/>
</dbReference>
<evidence type="ECO:0000313" key="13">
    <source>
        <dbReference type="EMBL" id="KAL3761714.1"/>
    </source>
</evidence>
<comment type="caution">
    <text evidence="13">The sequence shown here is derived from an EMBL/GenBank/DDBJ whole genome shotgun (WGS) entry which is preliminary data.</text>
</comment>
<keyword evidence="10 12" id="KW-0472">Membrane</keyword>
<keyword evidence="14" id="KW-1185">Reference proteome</keyword>
<evidence type="ECO:0000256" key="7">
    <source>
        <dbReference type="ARBA" id="ARBA00022801"/>
    </source>
</evidence>
<feature type="transmembrane region" description="Helical" evidence="12">
    <location>
        <begin position="600"/>
        <end position="620"/>
    </location>
</feature>
<evidence type="ECO:0000256" key="6">
    <source>
        <dbReference type="ARBA" id="ARBA00022692"/>
    </source>
</evidence>
<evidence type="ECO:0000256" key="1">
    <source>
        <dbReference type="ARBA" id="ARBA00000156"/>
    </source>
</evidence>
<dbReference type="GO" id="GO:0016020">
    <property type="term" value="C:membrane"/>
    <property type="evidence" value="ECO:0007669"/>
    <property type="project" value="UniProtKB-SubCell"/>
</dbReference>
<evidence type="ECO:0000256" key="11">
    <source>
        <dbReference type="SAM" id="MobiDB-lite"/>
    </source>
</evidence>
<evidence type="ECO:0000256" key="2">
    <source>
        <dbReference type="ARBA" id="ARBA00004141"/>
    </source>
</evidence>
<protein>
    <recommendedName>
        <fullName evidence="4">rhomboid protease</fullName>
        <ecNumber evidence="4">3.4.21.105</ecNumber>
    </recommendedName>
</protein>
<comment type="subcellular location">
    <subcellularLocation>
        <location evidence="2">Membrane</location>
        <topology evidence="2">Multi-pass membrane protein</topology>
    </subcellularLocation>
</comment>
<reference evidence="13 14" key="1">
    <citation type="submission" date="2024-10" db="EMBL/GenBank/DDBJ databases">
        <title>Updated reference genomes for cyclostephanoid diatoms.</title>
        <authorList>
            <person name="Roberts W.R."/>
            <person name="Alverson A.J."/>
        </authorList>
    </citation>
    <scope>NUCLEOTIDE SEQUENCE [LARGE SCALE GENOMIC DNA]</scope>
    <source>
        <strain evidence="13 14">AJA276-08</strain>
    </source>
</reference>
<feature type="transmembrane region" description="Helical" evidence="12">
    <location>
        <begin position="527"/>
        <end position="544"/>
    </location>
</feature>
<keyword evidence="7" id="KW-0378">Hydrolase</keyword>
<organism evidence="13 14">
    <name type="scientific">Stephanodiscus triporus</name>
    <dbReference type="NCBI Taxonomy" id="2934178"/>
    <lineage>
        <taxon>Eukaryota</taxon>
        <taxon>Sar</taxon>
        <taxon>Stramenopiles</taxon>
        <taxon>Ochrophyta</taxon>
        <taxon>Bacillariophyta</taxon>
        <taxon>Coscinodiscophyceae</taxon>
        <taxon>Thalassiosirophycidae</taxon>
        <taxon>Stephanodiscales</taxon>
        <taxon>Stephanodiscaceae</taxon>
        <taxon>Stephanodiscus</taxon>
    </lineage>
</organism>
<dbReference type="PANTHER" id="PTHR22936">
    <property type="entry name" value="RHOMBOID-RELATED"/>
    <property type="match status" value="1"/>
</dbReference>
<evidence type="ECO:0000256" key="9">
    <source>
        <dbReference type="ARBA" id="ARBA00022989"/>
    </source>
</evidence>
<evidence type="ECO:0000256" key="4">
    <source>
        <dbReference type="ARBA" id="ARBA00013039"/>
    </source>
</evidence>
<feature type="transmembrane region" description="Helical" evidence="12">
    <location>
        <begin position="502"/>
        <end position="521"/>
    </location>
</feature>
<evidence type="ECO:0000256" key="12">
    <source>
        <dbReference type="SAM" id="Phobius"/>
    </source>
</evidence>
<feature type="region of interest" description="Disordered" evidence="11">
    <location>
        <begin position="254"/>
        <end position="278"/>
    </location>
</feature>
<feature type="compositionally biased region" description="Polar residues" evidence="11">
    <location>
        <begin position="575"/>
        <end position="584"/>
    </location>
</feature>
<dbReference type="EMBL" id="JALLAZ020001845">
    <property type="protein sequence ID" value="KAL3761714.1"/>
    <property type="molecule type" value="Genomic_DNA"/>
</dbReference>
<feature type="compositionally biased region" description="Basic and acidic residues" evidence="11">
    <location>
        <begin position="19"/>
        <end position="35"/>
    </location>
</feature>
<keyword evidence="5" id="KW-0645">Protease</keyword>
<keyword evidence="9 12" id="KW-1133">Transmembrane helix</keyword>
<keyword evidence="8" id="KW-0720">Serine protease</keyword>
<gene>
    <name evidence="13" type="ORF">ACHAW5_005965</name>
</gene>
<feature type="region of interest" description="Disordered" evidence="11">
    <location>
        <begin position="1"/>
        <end position="59"/>
    </location>
</feature>
<sequence length="905" mass="99230">MDQAYDVASEASSCEEFAEEMHSDDLIDFSRHEQHSPSPSQPPVVEKSTQQAQYHRPPPICTDWEASVDKDENGHETILNNSPVTFNLPRDSVNIIEEITASGAQFPSSSMIHFQNPKRYNSNISYPTQRLHHETHIDTEGIQREKLNNTPNPVKPGGSSSLTEVTPAFLRRAAQELGVTNSINAARAMSSNTKEPVPPNALMYRKDRPETSATSNHLMNHPIPDSSFFGADASALDGTFVSIRDLNDDDDVPSVDNSRWNSSTTRKNVDYPTETSSLLKGKRMPWQGGFFGSQIEKEDRKERKKIMRARNSSYFSEWMWAVRTVLTGSEKNDTLHANISRGSKWEANHTVRADFMAHRDAHTGSGGFARKRIFSLFLIGALCLHMALCGLHDFFLRYIAYRNPTDDIDAEVSWNGEGEYIPAFWVSFEGRVFNPFVGPGARTLTAFGALVPGLVLSKGQGWRVGTSSFQESSFMQIILHVWALKSAIGGPMTGVEWRRGTFVVSCVYLISAFIGQAWSIVIEPGRLITSSGMGITGVLVAATVERACYPESSKDDDDEGDVSIHRKSSDGGFNAVSSSSNEQFEFQRPNSRKMKQHNRLNNGSPALLLLLELLLSWWAAYSSLPGTATAAMAGLACALLLFVGNPPPGSFGRNASEDLPFNETPPPPPPPLRFAGGISWRDDDSADTSVEAGKEAFTTPLMRRSIMADEEDEEEPLGMRSSLRKRNLKGLSDKPPVVKGRMISLESKDSFSPSRVIARVIGVLLALLLTLIPASLIATGEGPSSEVTRASVLGCTPMRILYKADDRSDTFECAGGCIPFSRERIARNNEGMRAGRCDTVGYRCMQQSGTMTLRNYLANVGIYVVPSADGSCSNTADVDDQGYKNIDDADAETADASNGEVEGVQ</sequence>
<feature type="transmembrane region" description="Helical" evidence="12">
    <location>
        <begin position="756"/>
        <end position="778"/>
    </location>
</feature>
<feature type="transmembrane region" description="Helical" evidence="12">
    <location>
        <begin position="373"/>
        <end position="396"/>
    </location>
</feature>
<dbReference type="EC" id="3.4.21.105" evidence="4"/>
<evidence type="ECO:0000256" key="8">
    <source>
        <dbReference type="ARBA" id="ARBA00022825"/>
    </source>
</evidence>
<feature type="region of interest" description="Disordered" evidence="11">
    <location>
        <begin position="550"/>
        <end position="598"/>
    </location>
</feature>
<evidence type="ECO:0000256" key="5">
    <source>
        <dbReference type="ARBA" id="ARBA00022670"/>
    </source>
</evidence>
<dbReference type="GO" id="GO:0006508">
    <property type="term" value="P:proteolysis"/>
    <property type="evidence" value="ECO:0007669"/>
    <property type="project" value="UniProtKB-KW"/>
</dbReference>
<comment type="catalytic activity">
    <reaction evidence="1">
        <text>Cleaves type-1 transmembrane domains using a catalytic dyad composed of serine and histidine that are contributed by different transmembrane domains.</text>
        <dbReference type="EC" id="3.4.21.105"/>
    </reaction>
</comment>